<dbReference type="STRING" id="1592317.DPF_1995"/>
<sequence length="61" mass="7080">MANGLTPEQIDVLSAFAQEEPHRMQNLINIIRDRGQDLETLKNKILTIHMERRKRGVNKTP</sequence>
<proteinExistence type="predicted"/>
<evidence type="ECO:0000313" key="1">
    <source>
        <dbReference type="EMBL" id="GAU09273.1"/>
    </source>
</evidence>
<protein>
    <submittedName>
        <fullName evidence="1">Uncharacterized protein</fullName>
    </submittedName>
</protein>
<name>A0A194AIW8_9BACT</name>
<gene>
    <name evidence="1" type="ORF">DPF_1995</name>
</gene>
<keyword evidence="2" id="KW-1185">Reference proteome</keyword>
<dbReference type="RefSeq" id="WP_069859528.1">
    <property type="nucleotide sequence ID" value="NZ_BDFE01000017.1"/>
</dbReference>
<evidence type="ECO:0000313" key="2">
    <source>
        <dbReference type="Proteomes" id="UP000095200"/>
    </source>
</evidence>
<organism evidence="1 2">
    <name type="scientific">Desulfoplanes formicivorans</name>
    <dbReference type="NCBI Taxonomy" id="1592317"/>
    <lineage>
        <taxon>Bacteria</taxon>
        <taxon>Pseudomonadati</taxon>
        <taxon>Thermodesulfobacteriota</taxon>
        <taxon>Desulfovibrionia</taxon>
        <taxon>Desulfovibrionales</taxon>
        <taxon>Desulfoplanaceae</taxon>
        <taxon>Desulfoplanes</taxon>
    </lineage>
</organism>
<dbReference type="AlphaFoldDB" id="A0A194AIW8"/>
<dbReference type="Proteomes" id="UP000095200">
    <property type="component" value="Unassembled WGS sequence"/>
</dbReference>
<accession>A0A194AIW8</accession>
<dbReference type="EMBL" id="BDFE01000017">
    <property type="protein sequence ID" value="GAU09273.1"/>
    <property type="molecule type" value="Genomic_DNA"/>
</dbReference>
<reference evidence="2" key="1">
    <citation type="submission" date="2016-06" db="EMBL/GenBank/DDBJ databases">
        <title>Draft genome sequence of Desulfoplanes formicivorans strain Pf12B.</title>
        <authorList>
            <person name="Watanabe M."/>
            <person name="Kojima H."/>
            <person name="Fukui M."/>
        </authorList>
    </citation>
    <scope>NUCLEOTIDE SEQUENCE [LARGE SCALE GENOMIC DNA]</scope>
    <source>
        <strain evidence="2">Pf12B</strain>
    </source>
</reference>
<comment type="caution">
    <text evidence="1">The sequence shown here is derived from an EMBL/GenBank/DDBJ whole genome shotgun (WGS) entry which is preliminary data.</text>
</comment>